<dbReference type="AlphaFoldDB" id="A0AAE0JHJ4"/>
<dbReference type="Proteomes" id="UP001278500">
    <property type="component" value="Unassembled WGS sequence"/>
</dbReference>
<organism evidence="2 3">
    <name type="scientific">Neurospora tetraspora</name>
    <dbReference type="NCBI Taxonomy" id="94610"/>
    <lineage>
        <taxon>Eukaryota</taxon>
        <taxon>Fungi</taxon>
        <taxon>Dikarya</taxon>
        <taxon>Ascomycota</taxon>
        <taxon>Pezizomycotina</taxon>
        <taxon>Sordariomycetes</taxon>
        <taxon>Sordariomycetidae</taxon>
        <taxon>Sordariales</taxon>
        <taxon>Sordariaceae</taxon>
        <taxon>Neurospora</taxon>
    </lineage>
</organism>
<protein>
    <submittedName>
        <fullName evidence="2">Uncharacterized protein</fullName>
    </submittedName>
</protein>
<evidence type="ECO:0000256" key="1">
    <source>
        <dbReference type="SAM" id="MobiDB-lite"/>
    </source>
</evidence>
<proteinExistence type="predicted"/>
<name>A0AAE0JHJ4_9PEZI</name>
<dbReference type="RefSeq" id="XP_062683064.1">
    <property type="nucleotide sequence ID" value="XM_062821246.1"/>
</dbReference>
<reference evidence="2" key="2">
    <citation type="submission" date="2023-06" db="EMBL/GenBank/DDBJ databases">
        <authorList>
            <consortium name="Lawrence Berkeley National Laboratory"/>
            <person name="Haridas S."/>
            <person name="Hensen N."/>
            <person name="Bonometti L."/>
            <person name="Westerberg I."/>
            <person name="Brannstrom I.O."/>
            <person name="Guillou S."/>
            <person name="Cros-Aarteil S."/>
            <person name="Calhoun S."/>
            <person name="Kuo A."/>
            <person name="Mondo S."/>
            <person name="Pangilinan J."/>
            <person name="Riley R."/>
            <person name="Labutti K."/>
            <person name="Andreopoulos B."/>
            <person name="Lipzen A."/>
            <person name="Chen C."/>
            <person name="Yanf M."/>
            <person name="Daum C."/>
            <person name="Ng V."/>
            <person name="Clum A."/>
            <person name="Steindorff A."/>
            <person name="Ohm R."/>
            <person name="Martin F."/>
            <person name="Silar P."/>
            <person name="Natvig D."/>
            <person name="Lalanne C."/>
            <person name="Gautier V."/>
            <person name="Ament-Velasquez S.L."/>
            <person name="Kruys A."/>
            <person name="Hutchinson M.I."/>
            <person name="Powell A.J."/>
            <person name="Barry K."/>
            <person name="Miller A.N."/>
            <person name="Grigoriev I.V."/>
            <person name="Debuchy R."/>
            <person name="Gladieux P."/>
            <person name="Thoren M.H."/>
            <person name="Johannesson H."/>
        </authorList>
    </citation>
    <scope>NUCLEOTIDE SEQUENCE</scope>
    <source>
        <strain evidence="2">CBS 560.94</strain>
    </source>
</reference>
<comment type="caution">
    <text evidence="2">The sequence shown here is derived from an EMBL/GenBank/DDBJ whole genome shotgun (WGS) entry which is preliminary data.</text>
</comment>
<feature type="region of interest" description="Disordered" evidence="1">
    <location>
        <begin position="69"/>
        <end position="129"/>
    </location>
</feature>
<accession>A0AAE0JHJ4</accession>
<sequence>MTSLPSTSSISSLSPSSSIFLLSSTVMPSLPSTVPSESGGSLLSTLSNPTLTVTVPEITVTIAETTVTVPSTTTTSEHRSFPPARSVPTIIPTPLGGTGAAPNPNGPSTLPTSDTSVASSSSPMTLTSTSSLPLETYFFLSKVGRPFSG</sequence>
<evidence type="ECO:0000313" key="3">
    <source>
        <dbReference type="Proteomes" id="UP001278500"/>
    </source>
</evidence>
<feature type="compositionally biased region" description="Low complexity" evidence="1">
    <location>
        <begin position="92"/>
        <end position="129"/>
    </location>
</feature>
<keyword evidence="3" id="KW-1185">Reference proteome</keyword>
<gene>
    <name evidence="2" type="ORF">B0H65DRAFT_161577</name>
</gene>
<evidence type="ECO:0000313" key="2">
    <source>
        <dbReference type="EMBL" id="KAK3347982.1"/>
    </source>
</evidence>
<reference evidence="2" key="1">
    <citation type="journal article" date="2023" name="Mol. Phylogenet. Evol.">
        <title>Genome-scale phylogeny and comparative genomics of the fungal order Sordariales.</title>
        <authorList>
            <person name="Hensen N."/>
            <person name="Bonometti L."/>
            <person name="Westerberg I."/>
            <person name="Brannstrom I.O."/>
            <person name="Guillou S."/>
            <person name="Cros-Aarteil S."/>
            <person name="Calhoun S."/>
            <person name="Haridas S."/>
            <person name="Kuo A."/>
            <person name="Mondo S."/>
            <person name="Pangilinan J."/>
            <person name="Riley R."/>
            <person name="LaButti K."/>
            <person name="Andreopoulos B."/>
            <person name="Lipzen A."/>
            <person name="Chen C."/>
            <person name="Yan M."/>
            <person name="Daum C."/>
            <person name="Ng V."/>
            <person name="Clum A."/>
            <person name="Steindorff A."/>
            <person name="Ohm R.A."/>
            <person name="Martin F."/>
            <person name="Silar P."/>
            <person name="Natvig D.O."/>
            <person name="Lalanne C."/>
            <person name="Gautier V."/>
            <person name="Ament-Velasquez S.L."/>
            <person name="Kruys A."/>
            <person name="Hutchinson M.I."/>
            <person name="Powell A.J."/>
            <person name="Barry K."/>
            <person name="Miller A.N."/>
            <person name="Grigoriev I.V."/>
            <person name="Debuchy R."/>
            <person name="Gladieux P."/>
            <person name="Hiltunen Thoren M."/>
            <person name="Johannesson H."/>
        </authorList>
    </citation>
    <scope>NUCLEOTIDE SEQUENCE</scope>
    <source>
        <strain evidence="2">CBS 560.94</strain>
    </source>
</reference>
<dbReference type="EMBL" id="JAUEPP010000003">
    <property type="protein sequence ID" value="KAK3347982.1"/>
    <property type="molecule type" value="Genomic_DNA"/>
</dbReference>
<dbReference type="GeneID" id="87858400"/>